<evidence type="ECO:0000256" key="9">
    <source>
        <dbReference type="ARBA" id="ARBA00023049"/>
    </source>
</evidence>
<keyword evidence="8 10" id="KW-0862">Zinc</keyword>
<evidence type="ECO:0000256" key="5">
    <source>
        <dbReference type="ARBA" id="ARBA00022670"/>
    </source>
</evidence>
<dbReference type="InterPro" id="IPR036116">
    <property type="entry name" value="FN3_sf"/>
</dbReference>
<reference evidence="14" key="1">
    <citation type="submission" date="2015-05" db="EMBL/GenBank/DDBJ databases">
        <authorList>
            <person name="Fogelqvist Johan"/>
        </authorList>
    </citation>
    <scope>NUCLEOTIDE SEQUENCE [LARGE SCALE GENOMIC DNA]</scope>
</reference>
<feature type="chain" id="PRO_5012588000" description="Peptide hydrolase" evidence="11">
    <location>
        <begin position="16"/>
        <end position="547"/>
    </location>
</feature>
<keyword evidence="5 10" id="KW-0645">Protease</keyword>
<keyword evidence="9" id="KW-0482">Metalloprotease</keyword>
<keyword evidence="7 10" id="KW-0378">Hydrolase</keyword>
<dbReference type="EC" id="3.4.-.-" evidence="10"/>
<dbReference type="PANTHER" id="PTHR12147:SF26">
    <property type="entry name" value="PEPTIDASE M28 DOMAIN-CONTAINING PROTEIN"/>
    <property type="match status" value="1"/>
</dbReference>
<dbReference type="GO" id="GO:0008235">
    <property type="term" value="F:metalloexopeptidase activity"/>
    <property type="evidence" value="ECO:0007669"/>
    <property type="project" value="InterPro"/>
</dbReference>
<evidence type="ECO:0000256" key="7">
    <source>
        <dbReference type="ARBA" id="ARBA00022801"/>
    </source>
</evidence>
<evidence type="ECO:0000256" key="2">
    <source>
        <dbReference type="ARBA" id="ARBA00004613"/>
    </source>
</evidence>
<dbReference type="EMBL" id="CVQI01001558">
    <property type="protein sequence ID" value="CRK09952.1"/>
    <property type="molecule type" value="Genomic_DNA"/>
</dbReference>
<evidence type="ECO:0000256" key="1">
    <source>
        <dbReference type="ARBA" id="ARBA00001947"/>
    </source>
</evidence>
<dbReference type="AlphaFoldDB" id="A0A0G4KLM0"/>
<comment type="subcellular location">
    <subcellularLocation>
        <location evidence="2">Secreted</location>
    </subcellularLocation>
</comment>
<dbReference type="SUPFAM" id="SSF49265">
    <property type="entry name" value="Fibronectin type III"/>
    <property type="match status" value="1"/>
</dbReference>
<evidence type="ECO:0000259" key="12">
    <source>
        <dbReference type="PROSITE" id="PS50853"/>
    </source>
</evidence>
<dbReference type="PROSITE" id="PS50853">
    <property type="entry name" value="FN3"/>
    <property type="match status" value="1"/>
</dbReference>
<evidence type="ECO:0000256" key="3">
    <source>
        <dbReference type="ARBA" id="ARBA00005634"/>
    </source>
</evidence>
<feature type="signal peptide" evidence="11">
    <location>
        <begin position="1"/>
        <end position="15"/>
    </location>
</feature>
<keyword evidence="6 10" id="KW-0479">Metal-binding</keyword>
<dbReference type="GO" id="GO:0005576">
    <property type="term" value="C:extracellular region"/>
    <property type="evidence" value="ECO:0007669"/>
    <property type="project" value="UniProtKB-SubCell"/>
</dbReference>
<comment type="similarity">
    <text evidence="3">Belongs to the peptidase M28 family. M28B subfamily.</text>
</comment>
<evidence type="ECO:0000313" key="13">
    <source>
        <dbReference type="EMBL" id="CRK09952.1"/>
    </source>
</evidence>
<proteinExistence type="inferred from homology"/>
<dbReference type="InterPro" id="IPR003961">
    <property type="entry name" value="FN3_dom"/>
</dbReference>
<feature type="domain" description="Fibronectin type-III" evidence="12">
    <location>
        <begin position="459"/>
        <end position="547"/>
    </location>
</feature>
<dbReference type="InterPro" id="IPR045175">
    <property type="entry name" value="M28_fam"/>
</dbReference>
<sequence length="547" mass="59491">MKVLSLLAPAALAAAASLHANDTTPAFPPPLAANADIYTSCANANWPPSTAVGSVLEPQEPDAELQAALAEVSAARIKATIAKLISFGTRHTLSSQTDPKRGIGAARDWIAAELSRYSNASAGRMKVEVPGYVQQPGGRVPFPVLISNVQATLQGSEEPGRVYVTLGHYDTRVSDVMNYEAEQPGANDDASGVAVALELARVLAKRKPAATIVFAAVAGEEQGLLGAQFMAQTFKNASVNVEGMLNVDLVGSSVGSRGEEEPNTVRLFCQGPPLTETPAQASQRLSIGGENDSPARQLGRFITEVAANKFTDMRVAMIYRLDRFLRGGDHRPFLEAGYAAVRFTEPNENFDHQHQDTRVEDGLGRFITEVAANKFTDMRVAMIYRLDRFLRGGDHRPFLEAGYAAVRFTEPNENFDHQHQDTRVEDGVQYGDLPEFLDYEYIARVAKVDLAAMWSLANAPAKVNNVRVNGTWLSNDSQLFWDPVNSTNLAGYEVVWRPTDAPLWTHVLFVGDVRTATVELSKDNVIFGVRSVGKNGYKSPVTIPFPT</sequence>
<dbReference type="GO" id="GO:0046872">
    <property type="term" value="F:metal ion binding"/>
    <property type="evidence" value="ECO:0007669"/>
    <property type="project" value="UniProtKB-KW"/>
</dbReference>
<keyword evidence="11" id="KW-0732">Signal</keyword>
<name>A0A0G4KLM0_VERLO</name>
<keyword evidence="4" id="KW-0964">Secreted</keyword>
<evidence type="ECO:0000313" key="14">
    <source>
        <dbReference type="Proteomes" id="UP000045706"/>
    </source>
</evidence>
<dbReference type="Pfam" id="PF04389">
    <property type="entry name" value="Peptidase_M28"/>
    <property type="match status" value="1"/>
</dbReference>
<dbReference type="SUPFAM" id="SSF53187">
    <property type="entry name" value="Zn-dependent exopeptidases"/>
    <property type="match status" value="2"/>
</dbReference>
<evidence type="ECO:0000256" key="4">
    <source>
        <dbReference type="ARBA" id="ARBA00022525"/>
    </source>
</evidence>
<dbReference type="Proteomes" id="UP000045706">
    <property type="component" value="Unassembled WGS sequence"/>
</dbReference>
<organism evidence="13 14">
    <name type="scientific">Verticillium longisporum</name>
    <name type="common">Verticillium dahliae var. longisporum</name>
    <dbReference type="NCBI Taxonomy" id="100787"/>
    <lineage>
        <taxon>Eukaryota</taxon>
        <taxon>Fungi</taxon>
        <taxon>Dikarya</taxon>
        <taxon>Ascomycota</taxon>
        <taxon>Pezizomycotina</taxon>
        <taxon>Sordariomycetes</taxon>
        <taxon>Hypocreomycetidae</taxon>
        <taxon>Glomerellales</taxon>
        <taxon>Plectosphaerellaceae</taxon>
        <taxon>Verticillium</taxon>
    </lineage>
</organism>
<dbReference type="GO" id="GO:0006508">
    <property type="term" value="P:proteolysis"/>
    <property type="evidence" value="ECO:0007669"/>
    <property type="project" value="UniProtKB-KW"/>
</dbReference>
<dbReference type="InterPro" id="IPR007484">
    <property type="entry name" value="Peptidase_M28"/>
</dbReference>
<gene>
    <name evidence="13" type="ORF">BN1723_009103</name>
</gene>
<evidence type="ECO:0000256" key="6">
    <source>
        <dbReference type="ARBA" id="ARBA00022723"/>
    </source>
</evidence>
<evidence type="ECO:0000256" key="10">
    <source>
        <dbReference type="RuleBase" id="RU361240"/>
    </source>
</evidence>
<comment type="cofactor">
    <cofactor evidence="1">
        <name>Zn(2+)</name>
        <dbReference type="ChEBI" id="CHEBI:29105"/>
    </cofactor>
</comment>
<accession>A0A0G4KLM0</accession>
<evidence type="ECO:0000256" key="8">
    <source>
        <dbReference type="ARBA" id="ARBA00022833"/>
    </source>
</evidence>
<protein>
    <recommendedName>
        <fullName evidence="10">Peptide hydrolase</fullName>
        <ecNumber evidence="10">3.4.-.-</ecNumber>
    </recommendedName>
</protein>
<dbReference type="PANTHER" id="PTHR12147">
    <property type="entry name" value="METALLOPEPTIDASE M28 FAMILY MEMBER"/>
    <property type="match status" value="1"/>
</dbReference>
<evidence type="ECO:0000256" key="11">
    <source>
        <dbReference type="SAM" id="SignalP"/>
    </source>
</evidence>
<dbReference type="Gene3D" id="3.40.630.10">
    <property type="entry name" value="Zn peptidases"/>
    <property type="match status" value="2"/>
</dbReference>